<proteinExistence type="predicted"/>
<protein>
    <submittedName>
        <fullName evidence="1">Uncharacterized protein</fullName>
    </submittedName>
</protein>
<dbReference type="EMBL" id="ASPP01001961">
    <property type="protein sequence ID" value="ETO35097.1"/>
    <property type="molecule type" value="Genomic_DNA"/>
</dbReference>
<feature type="non-terminal residue" evidence="1">
    <location>
        <position position="1"/>
    </location>
</feature>
<dbReference type="Proteomes" id="UP000023152">
    <property type="component" value="Unassembled WGS sequence"/>
</dbReference>
<name>X6PBP1_RETFI</name>
<keyword evidence="2" id="KW-1185">Reference proteome</keyword>
<reference evidence="1 2" key="1">
    <citation type="journal article" date="2013" name="Curr. Biol.">
        <title>The Genome of the Foraminiferan Reticulomyxa filosa.</title>
        <authorList>
            <person name="Glockner G."/>
            <person name="Hulsmann N."/>
            <person name="Schleicher M."/>
            <person name="Noegel A.A."/>
            <person name="Eichinger L."/>
            <person name="Gallinger C."/>
            <person name="Pawlowski J."/>
            <person name="Sierra R."/>
            <person name="Euteneuer U."/>
            <person name="Pillet L."/>
            <person name="Moustafa A."/>
            <person name="Platzer M."/>
            <person name="Groth M."/>
            <person name="Szafranski K."/>
            <person name="Schliwa M."/>
        </authorList>
    </citation>
    <scope>NUCLEOTIDE SEQUENCE [LARGE SCALE GENOMIC DNA]</scope>
</reference>
<comment type="caution">
    <text evidence="1">The sequence shown here is derived from an EMBL/GenBank/DDBJ whole genome shotgun (WGS) entry which is preliminary data.</text>
</comment>
<sequence>VCYIYSFFIFFFLHNDFVCVFNYSLNPPSKNDKKLYVPLTSNKNLGLKQNPHSKIKKRVCIFLFYFLFLIKEFCVFVNRHAPVKKNIFKKINRYFEIRAFSSYAKSMLFYFFLKNEKNLLCGMFIGVKVRTKLEVFLFLFLFLFILEMIGKWREKNRFEKGEKIDCENGEKNIFKKNKLEKKLREKKIEKIKKNPKIKKNVGKLKIKKNCNLKKMEKKREKEEK</sequence>
<evidence type="ECO:0000313" key="1">
    <source>
        <dbReference type="EMBL" id="ETO35097.1"/>
    </source>
</evidence>
<organism evidence="1 2">
    <name type="scientific">Reticulomyxa filosa</name>
    <dbReference type="NCBI Taxonomy" id="46433"/>
    <lineage>
        <taxon>Eukaryota</taxon>
        <taxon>Sar</taxon>
        <taxon>Rhizaria</taxon>
        <taxon>Retaria</taxon>
        <taxon>Foraminifera</taxon>
        <taxon>Monothalamids</taxon>
        <taxon>Reticulomyxidae</taxon>
        <taxon>Reticulomyxa</taxon>
    </lineage>
</organism>
<dbReference type="AlphaFoldDB" id="X6PBP1"/>
<evidence type="ECO:0000313" key="2">
    <source>
        <dbReference type="Proteomes" id="UP000023152"/>
    </source>
</evidence>
<accession>X6PBP1</accession>
<gene>
    <name evidence="1" type="ORF">RFI_01977</name>
</gene>